<gene>
    <name evidence="2" type="ORF">MNBD_GAMMA07-1449</name>
</gene>
<feature type="domain" description="Aspartyl/asparaginy/proline hydroxylase" evidence="1">
    <location>
        <begin position="3"/>
        <end position="53"/>
    </location>
</feature>
<dbReference type="EMBL" id="UOFF01000184">
    <property type="protein sequence ID" value="VAW56126.1"/>
    <property type="molecule type" value="Genomic_DNA"/>
</dbReference>
<name>A0A3B0XHN7_9ZZZZ</name>
<dbReference type="Gene3D" id="2.60.120.330">
    <property type="entry name" value="B-lactam Antibiotic, Isopenicillin N Synthase, Chain"/>
    <property type="match status" value="1"/>
</dbReference>
<dbReference type="GO" id="GO:0051213">
    <property type="term" value="F:dioxygenase activity"/>
    <property type="evidence" value="ECO:0007669"/>
    <property type="project" value="UniProtKB-KW"/>
</dbReference>
<dbReference type="InterPro" id="IPR027443">
    <property type="entry name" value="IPNS-like_sf"/>
</dbReference>
<organism evidence="2">
    <name type="scientific">hydrothermal vent metagenome</name>
    <dbReference type="NCBI Taxonomy" id="652676"/>
    <lineage>
        <taxon>unclassified sequences</taxon>
        <taxon>metagenomes</taxon>
        <taxon>ecological metagenomes</taxon>
    </lineage>
</organism>
<reference evidence="2" key="1">
    <citation type="submission" date="2018-06" db="EMBL/GenBank/DDBJ databases">
        <authorList>
            <person name="Zhirakovskaya E."/>
        </authorList>
    </citation>
    <scope>NUCLEOTIDE SEQUENCE</scope>
</reference>
<feature type="non-terminal residue" evidence="2">
    <location>
        <position position="1"/>
    </location>
</feature>
<dbReference type="Pfam" id="PF05118">
    <property type="entry name" value="Asp_Arg_Hydrox"/>
    <property type="match status" value="1"/>
</dbReference>
<keyword evidence="2" id="KW-0223">Dioxygenase</keyword>
<protein>
    <submittedName>
        <fullName evidence="2">Fe(2+)/alpha-ketoglutarate-dependent dioxygenase LpxO</fullName>
    </submittedName>
</protein>
<evidence type="ECO:0000313" key="2">
    <source>
        <dbReference type="EMBL" id="VAW56126.1"/>
    </source>
</evidence>
<evidence type="ECO:0000259" key="1">
    <source>
        <dbReference type="Pfam" id="PF05118"/>
    </source>
</evidence>
<dbReference type="InterPro" id="IPR007803">
    <property type="entry name" value="Asp/Arg/Pro-Hydrxlase"/>
</dbReference>
<accession>A0A3B0XHN7</accession>
<dbReference type="SUPFAM" id="SSF51197">
    <property type="entry name" value="Clavaminate synthase-like"/>
    <property type="match status" value="1"/>
</dbReference>
<dbReference type="AlphaFoldDB" id="A0A3B0XHN7"/>
<proteinExistence type="predicted"/>
<sequence>STPNSDDSGLVVNGVDYKWKDGESIIFDETFLHNAYNNTDKSRIILMTDIDRPLKVKFIQRIYFYFGRFFNGLFAIDNLDSSISGAGNKFGRYFLMYKRTLKRFKHWNKPIYMTTKYSVTFAVLWYFGSKLV</sequence>
<keyword evidence="2" id="KW-0560">Oxidoreductase</keyword>